<dbReference type="AlphaFoldDB" id="A0A0R3W261"/>
<dbReference type="Proteomes" id="UP000282613">
    <property type="component" value="Unassembled WGS sequence"/>
</dbReference>
<dbReference type="STRING" id="60517.A0A0R3W261"/>
<reference evidence="4" key="1">
    <citation type="submission" date="2017-02" db="UniProtKB">
        <authorList>
            <consortium name="WormBaseParasite"/>
        </authorList>
    </citation>
    <scope>IDENTIFICATION</scope>
</reference>
<organism evidence="4">
    <name type="scientific">Taenia asiatica</name>
    <name type="common">Asian tapeworm</name>
    <dbReference type="NCBI Taxonomy" id="60517"/>
    <lineage>
        <taxon>Eukaryota</taxon>
        <taxon>Metazoa</taxon>
        <taxon>Spiralia</taxon>
        <taxon>Lophotrochozoa</taxon>
        <taxon>Platyhelminthes</taxon>
        <taxon>Cestoda</taxon>
        <taxon>Eucestoda</taxon>
        <taxon>Cyclophyllidea</taxon>
        <taxon>Taeniidae</taxon>
        <taxon>Taenia</taxon>
    </lineage>
</organism>
<keyword evidence="3" id="KW-1185">Reference proteome</keyword>
<evidence type="ECO:0000256" key="1">
    <source>
        <dbReference type="SAM" id="MobiDB-lite"/>
    </source>
</evidence>
<dbReference type="EMBL" id="UYRS01018317">
    <property type="protein sequence ID" value="VDK32491.1"/>
    <property type="molecule type" value="Genomic_DNA"/>
</dbReference>
<evidence type="ECO:0000313" key="2">
    <source>
        <dbReference type="EMBL" id="VDK32491.1"/>
    </source>
</evidence>
<accession>A0A0R3W261</accession>
<gene>
    <name evidence="2" type="ORF">TASK_LOCUS3874</name>
</gene>
<proteinExistence type="predicted"/>
<evidence type="ECO:0000313" key="4">
    <source>
        <dbReference type="WBParaSite" id="TASK_0000387301-mRNA-1"/>
    </source>
</evidence>
<name>A0A0R3W261_TAEAS</name>
<reference evidence="2 3" key="2">
    <citation type="submission" date="2018-11" db="EMBL/GenBank/DDBJ databases">
        <authorList>
            <consortium name="Pathogen Informatics"/>
        </authorList>
    </citation>
    <scope>NUCLEOTIDE SEQUENCE [LARGE SCALE GENOMIC DNA]</scope>
</reference>
<dbReference type="WBParaSite" id="TASK_0000387301-mRNA-1">
    <property type="protein sequence ID" value="TASK_0000387301-mRNA-1"/>
    <property type="gene ID" value="TASK_0000387301"/>
</dbReference>
<evidence type="ECO:0000313" key="3">
    <source>
        <dbReference type="Proteomes" id="UP000282613"/>
    </source>
</evidence>
<protein>
    <submittedName>
        <fullName evidence="4">GPS domain-containing protein</fullName>
    </submittedName>
</protein>
<feature type="region of interest" description="Disordered" evidence="1">
    <location>
        <begin position="358"/>
        <end position="379"/>
    </location>
</feature>
<sequence length="379" mass="41852">MNGSNKLQQGALKSLSTCSLPTPNQTQHPTAGQSTITAVTNGDDGTSLEASHFFEVLDDEDFVLACKNHQRSGINVAQSIDFLHAEARVPTEGRTFKVEVDGDICLPLTDVKMDEPYEVTICVDKYLTEKLAGALEHVSLVNYEPLLPLYSGLEATATIAGEITFTTMNRIQSKLVEVVHVLPQLLTGSLYEVLVPEGSMFQSNFSTVGFVRFCRVVTWNLSNYREACGERNIIVPNITDLQNHADVLIRTSRFADNIYPFFNQGQYHPQSSLALLAFYADGTALTLSDTQLRSVLHSQRFEINQAEGNFVFQLHPTDTTTHPQYLVVVRFAIPPNLQVLNNCGSFYWAMLPSFTQPAETCPTSGKSNRSTPSTSTLTS</sequence>